<dbReference type="GO" id="GO:0008270">
    <property type="term" value="F:zinc ion binding"/>
    <property type="evidence" value="ECO:0007669"/>
    <property type="project" value="InterPro"/>
</dbReference>
<dbReference type="Gene3D" id="3.90.180.10">
    <property type="entry name" value="Medium-chain alcohol dehydrogenases, catalytic domain"/>
    <property type="match status" value="1"/>
</dbReference>
<dbReference type="PANTHER" id="PTHR43880:SF12">
    <property type="entry name" value="ALCOHOL DEHYDROGENASE CLASS-3"/>
    <property type="match status" value="1"/>
</dbReference>
<dbReference type="InterPro" id="IPR036291">
    <property type="entry name" value="NAD(P)-bd_dom_sf"/>
</dbReference>
<dbReference type="InterPro" id="IPR011032">
    <property type="entry name" value="GroES-like_sf"/>
</dbReference>
<keyword evidence="10" id="KW-1185">Reference proteome</keyword>
<dbReference type="InterPro" id="IPR013149">
    <property type="entry name" value="ADH-like_C"/>
</dbReference>
<dbReference type="PROSITE" id="PS00059">
    <property type="entry name" value="ADH_ZINC"/>
    <property type="match status" value="1"/>
</dbReference>
<feature type="domain" description="Enoyl reductase (ER)" evidence="8">
    <location>
        <begin position="13"/>
        <end position="365"/>
    </location>
</feature>
<proteinExistence type="inferred from homology"/>
<dbReference type="InterPro" id="IPR013154">
    <property type="entry name" value="ADH-like_N"/>
</dbReference>
<dbReference type="RefSeq" id="WP_185004362.1">
    <property type="nucleotide sequence ID" value="NZ_BAAAUI010000036.1"/>
</dbReference>
<name>A0A7W7CEY2_9PSEU</name>
<comment type="similarity">
    <text evidence="2 7">Belongs to the zinc-containing alcohol dehydrogenase family.</text>
</comment>
<dbReference type="GO" id="GO:0018456">
    <property type="term" value="F:aryl-alcohol dehydrogenase (NAD+) activity"/>
    <property type="evidence" value="ECO:0007669"/>
    <property type="project" value="UniProtKB-EC"/>
</dbReference>
<comment type="cofactor">
    <cofactor evidence="1 7">
        <name>Zn(2+)</name>
        <dbReference type="ChEBI" id="CHEBI:29105"/>
    </cofactor>
</comment>
<gene>
    <name evidence="9" type="ORF">HNR67_004661</name>
</gene>
<dbReference type="SUPFAM" id="SSF50129">
    <property type="entry name" value="GroES-like"/>
    <property type="match status" value="1"/>
</dbReference>
<accession>A0A7W7CEY2</accession>
<evidence type="ECO:0000256" key="3">
    <source>
        <dbReference type="ARBA" id="ARBA00022723"/>
    </source>
</evidence>
<evidence type="ECO:0000256" key="2">
    <source>
        <dbReference type="ARBA" id="ARBA00008072"/>
    </source>
</evidence>
<evidence type="ECO:0000256" key="5">
    <source>
        <dbReference type="ARBA" id="ARBA00023002"/>
    </source>
</evidence>
<dbReference type="SUPFAM" id="SSF51735">
    <property type="entry name" value="NAD(P)-binding Rossmann-fold domains"/>
    <property type="match status" value="1"/>
</dbReference>
<keyword evidence="4 7" id="KW-0862">Zinc</keyword>
<keyword evidence="6" id="KW-0520">NAD</keyword>
<evidence type="ECO:0000256" key="4">
    <source>
        <dbReference type="ARBA" id="ARBA00022833"/>
    </source>
</evidence>
<dbReference type="GO" id="GO:0005829">
    <property type="term" value="C:cytosol"/>
    <property type="evidence" value="ECO:0007669"/>
    <property type="project" value="TreeGrafter"/>
</dbReference>
<dbReference type="FunFam" id="3.40.50.720:FF:000003">
    <property type="entry name" value="S-(hydroxymethyl)glutathione dehydrogenase"/>
    <property type="match status" value="1"/>
</dbReference>
<dbReference type="SMART" id="SM00829">
    <property type="entry name" value="PKS_ER"/>
    <property type="match status" value="1"/>
</dbReference>
<evidence type="ECO:0000256" key="1">
    <source>
        <dbReference type="ARBA" id="ARBA00001947"/>
    </source>
</evidence>
<sequence length="367" mass="37441">MSQAQAAVVEEAGGAFTISEVELDAPRPDEVLVRMVAAGLCHTDLSVRSGGLPFPLPGVLGHEGAGVVEQVGSAVTRVVPGDHVLLTFTSCGRCAACRDGHPAYCATWLPANLIGGRRADGSHTLSRAGHGIGGRFFGQSSFATRALVDERSLVKVAPDLPLEVLAPLGCGIQTGVGAVLNTLRPAYGQSLAVFGSGAVGLAAIIAGTWANAGQIIAVDLLPQRLRLAAELGATHTINAAEQDVPAMLREITGGRGVDNAVESTGNTGVLRTAVDALAARGGCAVVGAPPFGAEVAIDVNDLIAGKRILGVTEGDSEPETLIPFLVAQYQAGRLPLEELITGFDFADINAAAESVHSGASIKPVLLF</sequence>
<organism evidence="9 10">
    <name type="scientific">Crossiella cryophila</name>
    <dbReference type="NCBI Taxonomy" id="43355"/>
    <lineage>
        <taxon>Bacteria</taxon>
        <taxon>Bacillati</taxon>
        <taxon>Actinomycetota</taxon>
        <taxon>Actinomycetes</taxon>
        <taxon>Pseudonocardiales</taxon>
        <taxon>Pseudonocardiaceae</taxon>
        <taxon>Crossiella</taxon>
    </lineage>
</organism>
<comment type="caution">
    <text evidence="9">The sequence shown here is derived from an EMBL/GenBank/DDBJ whole genome shotgun (WGS) entry which is preliminary data.</text>
</comment>
<dbReference type="EC" id="1.1.1.90" evidence="9"/>
<dbReference type="Pfam" id="PF00107">
    <property type="entry name" value="ADH_zinc_N"/>
    <property type="match status" value="1"/>
</dbReference>
<dbReference type="Proteomes" id="UP000533598">
    <property type="component" value="Unassembled WGS sequence"/>
</dbReference>
<dbReference type="AlphaFoldDB" id="A0A7W7CEY2"/>
<evidence type="ECO:0000313" key="9">
    <source>
        <dbReference type="EMBL" id="MBB4678543.1"/>
    </source>
</evidence>
<dbReference type="InterPro" id="IPR002328">
    <property type="entry name" value="ADH_Zn_CS"/>
</dbReference>
<dbReference type="EMBL" id="JACHMH010000001">
    <property type="protein sequence ID" value="MBB4678543.1"/>
    <property type="molecule type" value="Genomic_DNA"/>
</dbReference>
<evidence type="ECO:0000256" key="7">
    <source>
        <dbReference type="RuleBase" id="RU361277"/>
    </source>
</evidence>
<dbReference type="PANTHER" id="PTHR43880">
    <property type="entry name" value="ALCOHOL DEHYDROGENASE"/>
    <property type="match status" value="1"/>
</dbReference>
<dbReference type="CDD" id="cd08278">
    <property type="entry name" value="benzyl_alcohol_DH"/>
    <property type="match status" value="1"/>
</dbReference>
<evidence type="ECO:0000313" key="10">
    <source>
        <dbReference type="Proteomes" id="UP000533598"/>
    </source>
</evidence>
<dbReference type="InterPro" id="IPR020843">
    <property type="entry name" value="ER"/>
</dbReference>
<keyword evidence="3 7" id="KW-0479">Metal-binding</keyword>
<dbReference type="GO" id="GO:0046294">
    <property type="term" value="P:formaldehyde catabolic process"/>
    <property type="evidence" value="ECO:0007669"/>
    <property type="project" value="TreeGrafter"/>
</dbReference>
<dbReference type="GO" id="GO:0051903">
    <property type="term" value="F:S-(hydroxymethyl)glutathione dehydrogenase [NAD(P)+] activity"/>
    <property type="evidence" value="ECO:0007669"/>
    <property type="project" value="TreeGrafter"/>
</dbReference>
<keyword evidence="5 9" id="KW-0560">Oxidoreductase</keyword>
<protein>
    <submittedName>
        <fullName evidence="9">Aryl-alcohol dehydrogenase</fullName>
        <ecNumber evidence="9">1.1.1.90</ecNumber>
    </submittedName>
</protein>
<dbReference type="Gene3D" id="3.40.50.720">
    <property type="entry name" value="NAD(P)-binding Rossmann-like Domain"/>
    <property type="match status" value="1"/>
</dbReference>
<evidence type="ECO:0000256" key="6">
    <source>
        <dbReference type="ARBA" id="ARBA00023027"/>
    </source>
</evidence>
<dbReference type="Pfam" id="PF08240">
    <property type="entry name" value="ADH_N"/>
    <property type="match status" value="1"/>
</dbReference>
<evidence type="ECO:0000259" key="8">
    <source>
        <dbReference type="SMART" id="SM00829"/>
    </source>
</evidence>
<reference evidence="9 10" key="1">
    <citation type="submission" date="2020-08" db="EMBL/GenBank/DDBJ databases">
        <title>Sequencing the genomes of 1000 actinobacteria strains.</title>
        <authorList>
            <person name="Klenk H.-P."/>
        </authorList>
    </citation>
    <scope>NUCLEOTIDE SEQUENCE [LARGE SCALE GENOMIC DNA]</scope>
    <source>
        <strain evidence="9 10">DSM 44230</strain>
    </source>
</reference>